<dbReference type="EMBL" id="SLWQ01000001">
    <property type="protein sequence ID" value="TCO42926.1"/>
    <property type="molecule type" value="Genomic_DNA"/>
</dbReference>
<dbReference type="AlphaFoldDB" id="A0A4R2IFD6"/>
<evidence type="ECO:0000313" key="2">
    <source>
        <dbReference type="Proteomes" id="UP000294862"/>
    </source>
</evidence>
<accession>A0A4R2IFD6</accession>
<evidence type="ECO:0000313" key="1">
    <source>
        <dbReference type="EMBL" id="TCO42926.1"/>
    </source>
</evidence>
<name>A0A4R2IFD6_9GAMM</name>
<sequence length="125" mass="14196">MQKCEDHMSVEIVPLASMPRRNYCRAAEARVDYDDVARRLGARPTRGTFKDGLAFPKRYRDIGLRLSTGRFATLTQTEMRQAVIEIGLELVDGEAFYAEDLEAVTSAMGLDAEHVKRLDNGFRWL</sequence>
<gene>
    <name evidence="1" type="ORF">EV148_101333</name>
</gene>
<protein>
    <submittedName>
        <fullName evidence="1">Uncharacterized protein</fullName>
    </submittedName>
</protein>
<proteinExistence type="predicted"/>
<comment type="caution">
    <text evidence="1">The sequence shown here is derived from an EMBL/GenBank/DDBJ whole genome shotgun (WGS) entry which is preliminary data.</text>
</comment>
<organism evidence="1 2">
    <name type="scientific">Dokdonella fugitiva</name>
    <dbReference type="NCBI Taxonomy" id="328517"/>
    <lineage>
        <taxon>Bacteria</taxon>
        <taxon>Pseudomonadati</taxon>
        <taxon>Pseudomonadota</taxon>
        <taxon>Gammaproteobacteria</taxon>
        <taxon>Lysobacterales</taxon>
        <taxon>Rhodanobacteraceae</taxon>
        <taxon>Dokdonella</taxon>
    </lineage>
</organism>
<keyword evidence="2" id="KW-1185">Reference proteome</keyword>
<reference evidence="1 2" key="1">
    <citation type="journal article" date="2015" name="Stand. Genomic Sci.">
        <title>Genomic Encyclopedia of Bacterial and Archaeal Type Strains, Phase III: the genomes of soil and plant-associated and newly described type strains.</title>
        <authorList>
            <person name="Whitman W.B."/>
            <person name="Woyke T."/>
            <person name="Klenk H.P."/>
            <person name="Zhou Y."/>
            <person name="Lilburn T.G."/>
            <person name="Beck B.J."/>
            <person name="De Vos P."/>
            <person name="Vandamme P."/>
            <person name="Eisen J.A."/>
            <person name="Garrity G."/>
            <person name="Hugenholtz P."/>
            <person name="Kyrpides N.C."/>
        </authorList>
    </citation>
    <scope>NUCLEOTIDE SEQUENCE [LARGE SCALE GENOMIC DNA]</scope>
    <source>
        <strain evidence="1 2">A3</strain>
    </source>
</reference>
<dbReference type="Proteomes" id="UP000294862">
    <property type="component" value="Unassembled WGS sequence"/>
</dbReference>